<dbReference type="InterPro" id="IPR006044">
    <property type="entry name" value="11S_seedstore_pln"/>
</dbReference>
<dbReference type="InterPro" id="IPR050253">
    <property type="entry name" value="Seed_Storage-Functional"/>
</dbReference>
<proteinExistence type="inferred from homology"/>
<dbReference type="CDD" id="cd02243">
    <property type="entry name" value="cupin_11S_legumin_C"/>
    <property type="match status" value="1"/>
</dbReference>
<feature type="compositionally biased region" description="Low complexity" evidence="6">
    <location>
        <begin position="135"/>
        <end position="144"/>
    </location>
</feature>
<accession>A0AB40CL64</accession>
<feature type="signal peptide" evidence="7">
    <location>
        <begin position="1"/>
        <end position="25"/>
    </location>
</feature>
<evidence type="ECO:0000256" key="2">
    <source>
        <dbReference type="ARBA" id="ARBA00011818"/>
    </source>
</evidence>
<comment type="subunit">
    <text evidence="2">Hexamer; each subunit is composed of an acidic and a basic chain derived from a single precursor and linked by a disulfide bond.</text>
</comment>
<evidence type="ECO:0000259" key="8">
    <source>
        <dbReference type="SMART" id="SM00835"/>
    </source>
</evidence>
<dbReference type="GeneID" id="120277123"/>
<evidence type="ECO:0000256" key="5">
    <source>
        <dbReference type="ARBA" id="ARBA00023157"/>
    </source>
</evidence>
<dbReference type="CDD" id="cd02242">
    <property type="entry name" value="cupin_11S_legumin_N"/>
    <property type="match status" value="1"/>
</dbReference>
<evidence type="ECO:0000313" key="9">
    <source>
        <dbReference type="Proteomes" id="UP001515500"/>
    </source>
</evidence>
<evidence type="ECO:0000256" key="4">
    <source>
        <dbReference type="ARBA" id="ARBA00023129"/>
    </source>
</evidence>
<comment type="similarity">
    <text evidence="1">Belongs to the 11S seed storage protein (globulins) family.</text>
</comment>
<name>A0AB40CL64_DIOCR</name>
<dbReference type="Pfam" id="PF00190">
    <property type="entry name" value="Cupin_1"/>
    <property type="match status" value="2"/>
</dbReference>
<dbReference type="PANTHER" id="PTHR31189:SF80">
    <property type="entry name" value="OS02G0456100 PROTEIN"/>
    <property type="match status" value="1"/>
</dbReference>
<evidence type="ECO:0000313" key="10">
    <source>
        <dbReference type="RefSeq" id="XP_039139813.1"/>
    </source>
</evidence>
<dbReference type="InterPro" id="IPR014710">
    <property type="entry name" value="RmlC-like_jellyroll"/>
</dbReference>
<dbReference type="FunFam" id="2.60.120.10:FF:000073">
    <property type="entry name" value="Glycinin G1"/>
    <property type="match status" value="1"/>
</dbReference>
<dbReference type="PRINTS" id="PR00439">
    <property type="entry name" value="11SGLOBULIN"/>
</dbReference>
<gene>
    <name evidence="10" type="primary">LOC120277123</name>
</gene>
<dbReference type="SMART" id="SM00835">
    <property type="entry name" value="Cupin_1"/>
    <property type="match status" value="2"/>
</dbReference>
<keyword evidence="3" id="KW-0758">Storage protein</keyword>
<dbReference type="SUPFAM" id="SSF51182">
    <property type="entry name" value="RmlC-like cupins"/>
    <property type="match status" value="1"/>
</dbReference>
<keyword evidence="5" id="KW-1015">Disulfide bond</keyword>
<keyword evidence="7" id="KW-0732">Signal</keyword>
<feature type="region of interest" description="Disordered" evidence="6">
    <location>
        <begin position="135"/>
        <end position="159"/>
    </location>
</feature>
<evidence type="ECO:0000256" key="3">
    <source>
        <dbReference type="ARBA" id="ARBA00022761"/>
    </source>
</evidence>
<dbReference type="GO" id="GO:0045735">
    <property type="term" value="F:nutrient reservoir activity"/>
    <property type="evidence" value="ECO:0007669"/>
    <property type="project" value="UniProtKB-KW"/>
</dbReference>
<dbReference type="InterPro" id="IPR011051">
    <property type="entry name" value="RmlC_Cupin_sf"/>
</dbReference>
<dbReference type="InterPro" id="IPR006045">
    <property type="entry name" value="Cupin_1"/>
</dbReference>
<feature type="chain" id="PRO_5044259717" evidence="7">
    <location>
        <begin position="26"/>
        <end position="514"/>
    </location>
</feature>
<evidence type="ECO:0000256" key="6">
    <source>
        <dbReference type="SAM" id="MobiDB-lite"/>
    </source>
</evidence>
<feature type="domain" description="Cupin type-1" evidence="8">
    <location>
        <begin position="58"/>
        <end position="282"/>
    </location>
</feature>
<feature type="domain" description="Cupin type-1" evidence="8">
    <location>
        <begin position="341"/>
        <end position="491"/>
    </location>
</feature>
<dbReference type="Gene3D" id="2.60.120.10">
    <property type="entry name" value="Jelly Rolls"/>
    <property type="match status" value="2"/>
</dbReference>
<organism evidence="9 10">
    <name type="scientific">Dioscorea cayennensis subsp. rotundata</name>
    <name type="common">White Guinea yam</name>
    <name type="synonym">Dioscorea rotundata</name>
    <dbReference type="NCBI Taxonomy" id="55577"/>
    <lineage>
        <taxon>Eukaryota</taxon>
        <taxon>Viridiplantae</taxon>
        <taxon>Streptophyta</taxon>
        <taxon>Embryophyta</taxon>
        <taxon>Tracheophyta</taxon>
        <taxon>Spermatophyta</taxon>
        <taxon>Magnoliopsida</taxon>
        <taxon>Liliopsida</taxon>
        <taxon>Dioscoreales</taxon>
        <taxon>Dioscoreaceae</taxon>
        <taxon>Dioscorea</taxon>
    </lineage>
</organism>
<dbReference type="PANTHER" id="PTHR31189">
    <property type="entry name" value="OS03G0336100 PROTEIN-RELATED"/>
    <property type="match status" value="1"/>
</dbReference>
<protein>
    <submittedName>
        <fullName evidence="10">LOW QUALITY PROTEIN: cocosin 1-like</fullName>
    </submittedName>
</protein>
<dbReference type="Proteomes" id="UP001515500">
    <property type="component" value="Chromosome 2"/>
</dbReference>
<evidence type="ECO:0000256" key="7">
    <source>
        <dbReference type="SAM" id="SignalP"/>
    </source>
</evidence>
<dbReference type="RefSeq" id="XP_039139813.1">
    <property type="nucleotide sequence ID" value="XM_039283879.1"/>
</dbReference>
<reference evidence="10" key="1">
    <citation type="submission" date="2025-08" db="UniProtKB">
        <authorList>
            <consortium name="RefSeq"/>
        </authorList>
    </citation>
    <scope>IDENTIFICATION</scope>
</reference>
<feature type="compositionally biased region" description="Polar residues" evidence="6">
    <location>
        <begin position="307"/>
        <end position="316"/>
    </location>
</feature>
<evidence type="ECO:0000256" key="1">
    <source>
        <dbReference type="ARBA" id="ARBA00007178"/>
    </source>
</evidence>
<keyword evidence="9" id="KW-1185">Reference proteome</keyword>
<keyword evidence="4" id="KW-0708">Seed storage protein</keyword>
<feature type="region of interest" description="Disordered" evidence="6">
    <location>
        <begin position="304"/>
        <end position="324"/>
    </location>
</feature>
<dbReference type="AlphaFoldDB" id="A0AB40CL64"/>
<sequence>MAEIKKNLTFSLALSFLIFCNVSLAQLPQQQQQQQQPEQPSRGWFIRQQLRDCNIQQLRALEPTRRVEAEAGFTEYWNSRDTQFNCAGVSIQRTVIQPGGLLQLSFDNAARVTFIEQGQGIIGTVLPGCPESYQSFQQSEQQQQQEEESAESFRPRDRHQRIDQYRQGDIIALPPGVSHWCYNDGDAPLVTFTVFNLQHSDNQLDLQHRVSENKNPFIFIYGRIISTSSKLVTLQEFLGRERERSQQSVQEQETDIRRVNLLAGFDTDELTKVLRATRETVQSIQSDNDRRGHIVFVQQGFHVSRPARQQQQQECGSNEDEKKKMASNTFTDAVCSLRIRENINDPSRADVFTPRGGRITNVNSQKFPILKYLQMSLLRGVLYRNAILGPRWIINAHSLVYVTRGSARVQIVGSQGKSVFDGELRQGQVIVVPQNFAAIVKAKSNEGFQWVAFRTNDNAISSPIFGKFSVFRGLPVDVIASAYNISRDQAWRVKYSRAEELHIHAPRTQSRTNV</sequence>